<proteinExistence type="predicted"/>
<accession>A0A367RC02</accession>
<comment type="caution">
    <text evidence="1">The sequence shown here is derived from an EMBL/GenBank/DDBJ whole genome shotgun (WGS) entry which is preliminary data.</text>
</comment>
<sequence>MNQFKIQNSKFKLNSATHKGWGFYLPWETRILSLRDALAFAPLAGEVLNLHFFHKQNLALAQP</sequence>
<dbReference type="EMBL" id="LXQE01000162">
    <property type="protein sequence ID" value="RCJ33054.1"/>
    <property type="molecule type" value="Genomic_DNA"/>
</dbReference>
<evidence type="ECO:0000313" key="2">
    <source>
        <dbReference type="Proteomes" id="UP000252085"/>
    </source>
</evidence>
<dbReference type="Proteomes" id="UP000252085">
    <property type="component" value="Unassembled WGS sequence"/>
</dbReference>
<protein>
    <submittedName>
        <fullName evidence="1">Uncharacterized protein</fullName>
    </submittedName>
</protein>
<name>A0A367RC02_NOSPU</name>
<reference evidence="1 2" key="1">
    <citation type="submission" date="2016-04" db="EMBL/GenBank/DDBJ databases">
        <authorList>
            <person name="Evans L.H."/>
            <person name="Alamgir A."/>
            <person name="Owens N."/>
            <person name="Weber N.D."/>
            <person name="Virtaneva K."/>
            <person name="Barbian K."/>
            <person name="Babar A."/>
            <person name="Rosenke K."/>
        </authorList>
    </citation>
    <scope>NUCLEOTIDE SEQUENCE [LARGE SCALE GENOMIC DNA]</scope>
    <source>
        <strain evidence="1">NIES-2108</strain>
    </source>
</reference>
<organism evidence="1 2">
    <name type="scientific">Nostoc punctiforme NIES-2108</name>
    <dbReference type="NCBI Taxonomy" id="1356359"/>
    <lineage>
        <taxon>Bacteria</taxon>
        <taxon>Bacillati</taxon>
        <taxon>Cyanobacteriota</taxon>
        <taxon>Cyanophyceae</taxon>
        <taxon>Nostocales</taxon>
        <taxon>Nostocaceae</taxon>
        <taxon>Nostoc</taxon>
    </lineage>
</organism>
<dbReference type="AlphaFoldDB" id="A0A367RC02"/>
<evidence type="ECO:0000313" key="1">
    <source>
        <dbReference type="EMBL" id="RCJ33054.1"/>
    </source>
</evidence>
<gene>
    <name evidence="1" type="ORF">A6769_26915</name>
</gene>